<keyword evidence="1" id="KW-0378">Hydrolase</keyword>
<dbReference type="EMBL" id="VNIB01000002">
    <property type="protein sequence ID" value="TYO99689.1"/>
    <property type="molecule type" value="Genomic_DNA"/>
</dbReference>
<evidence type="ECO:0000313" key="4">
    <source>
        <dbReference type="Proteomes" id="UP000324159"/>
    </source>
</evidence>
<accession>A0A5D3WMG5</accession>
<dbReference type="PANTHER" id="PTHR10885">
    <property type="entry name" value="ISOPENTENYL-DIPHOSPHATE DELTA-ISOMERASE"/>
    <property type="match status" value="1"/>
</dbReference>
<dbReference type="AlphaFoldDB" id="A0A5D3WMG5"/>
<dbReference type="InterPro" id="IPR015797">
    <property type="entry name" value="NUDIX_hydrolase-like_dom_sf"/>
</dbReference>
<dbReference type="PROSITE" id="PS00893">
    <property type="entry name" value="NUDIX_BOX"/>
    <property type="match status" value="1"/>
</dbReference>
<evidence type="ECO:0000313" key="3">
    <source>
        <dbReference type="EMBL" id="TYO99689.1"/>
    </source>
</evidence>
<name>A0A5D3WMG5_9BACT</name>
<organism evidence="3 4">
    <name type="scientific">Geothermobacter ehrlichii</name>
    <dbReference type="NCBI Taxonomy" id="213224"/>
    <lineage>
        <taxon>Bacteria</taxon>
        <taxon>Pseudomonadati</taxon>
        <taxon>Thermodesulfobacteriota</taxon>
        <taxon>Desulfuromonadia</taxon>
        <taxon>Desulfuromonadales</taxon>
        <taxon>Geothermobacteraceae</taxon>
        <taxon>Geothermobacter</taxon>
    </lineage>
</organism>
<proteinExistence type="predicted"/>
<dbReference type="Gene3D" id="3.90.79.10">
    <property type="entry name" value="Nucleoside Triphosphate Pyrophosphohydrolase"/>
    <property type="match status" value="1"/>
</dbReference>
<keyword evidence="3" id="KW-0413">Isomerase</keyword>
<reference evidence="3 4" key="1">
    <citation type="submission" date="2019-07" db="EMBL/GenBank/DDBJ databases">
        <title>Genomic Encyclopedia of Type Strains, Phase IV (KMG-IV): sequencing the most valuable type-strain genomes for metagenomic binning, comparative biology and taxonomic classification.</title>
        <authorList>
            <person name="Goeker M."/>
        </authorList>
    </citation>
    <scope>NUCLEOTIDE SEQUENCE [LARGE SCALE GENOMIC DNA]</scope>
    <source>
        <strain evidence="3 4">SS015</strain>
    </source>
</reference>
<dbReference type="PROSITE" id="PS51462">
    <property type="entry name" value="NUDIX"/>
    <property type="match status" value="1"/>
</dbReference>
<dbReference type="GO" id="GO:0016853">
    <property type="term" value="F:isomerase activity"/>
    <property type="evidence" value="ECO:0007669"/>
    <property type="project" value="UniProtKB-KW"/>
</dbReference>
<dbReference type="PANTHER" id="PTHR10885:SF0">
    <property type="entry name" value="ISOPENTENYL-DIPHOSPHATE DELTA-ISOMERASE"/>
    <property type="match status" value="1"/>
</dbReference>
<evidence type="ECO:0000259" key="2">
    <source>
        <dbReference type="PROSITE" id="PS51462"/>
    </source>
</evidence>
<dbReference type="Pfam" id="PF00293">
    <property type="entry name" value="NUDIX"/>
    <property type="match status" value="1"/>
</dbReference>
<feature type="domain" description="Nudix hydrolase" evidence="2">
    <location>
        <begin position="29"/>
        <end position="160"/>
    </location>
</feature>
<evidence type="ECO:0000256" key="1">
    <source>
        <dbReference type="ARBA" id="ARBA00022801"/>
    </source>
</evidence>
<comment type="caution">
    <text evidence="3">The sequence shown here is derived from an EMBL/GenBank/DDBJ whole genome shotgun (WGS) entry which is preliminary data.</text>
</comment>
<dbReference type="CDD" id="cd04692">
    <property type="entry name" value="NUDIX_Hydrolase"/>
    <property type="match status" value="1"/>
</dbReference>
<dbReference type="OrthoDB" id="9804563at2"/>
<protein>
    <submittedName>
        <fullName evidence="3">Isopentenyl-diphosphate delta-isomerase type 1</fullName>
    </submittedName>
</protein>
<dbReference type="RefSeq" id="WP_148895010.1">
    <property type="nucleotide sequence ID" value="NZ_VNIB01000002.1"/>
</dbReference>
<sequence length="199" mass="22416">MGELFDIVDEHDRVIGQAPRSRCHGDPSLIHRVAHVLVFNSEGRLLLQKRSAGKDIQPGKWDTSVGGHLEPGEDYLTAARREMREELGISGVPLTFLYRSKIRNAIESENVATFMARYDGPIDFAPEEISEVRFWSGEEIDRHLGSGMFTPNFEEEWAMFRSWCRKYPAGPNSGPAFCAGDSFPDIVQTEDLLTKNEAD</sequence>
<dbReference type="SUPFAM" id="SSF55811">
    <property type="entry name" value="Nudix"/>
    <property type="match status" value="1"/>
</dbReference>
<dbReference type="InterPro" id="IPR000086">
    <property type="entry name" value="NUDIX_hydrolase_dom"/>
</dbReference>
<dbReference type="Proteomes" id="UP000324159">
    <property type="component" value="Unassembled WGS sequence"/>
</dbReference>
<gene>
    <name evidence="3" type="ORF">EDC39_102215</name>
</gene>
<keyword evidence="4" id="KW-1185">Reference proteome</keyword>
<dbReference type="InterPro" id="IPR020084">
    <property type="entry name" value="NUDIX_hydrolase_CS"/>
</dbReference>
<dbReference type="GO" id="GO:0016787">
    <property type="term" value="F:hydrolase activity"/>
    <property type="evidence" value="ECO:0007669"/>
    <property type="project" value="UniProtKB-KW"/>
</dbReference>